<sequence length="342" mass="38171">MGKHEEKGQRQEDGPSRGQPGRTGPDRGIAPERSAKTDHPADGIHGQHQSAESDQRARGWCGQPRTCTVDVRGFSPERSSFDGTDRGPRPRVGAVRGRCQDQLTHLPFGSNPGLSGRPEKVSFDGEHKQEEIVVVNEVDGLEGQEELCFVNANGTWYKKEPHFQYQNNYQQKPFYNNQQGSYQTSQNYSQGFSSKGNQSTQGQAGFSTSAPQESSTDAMLKQILESQTRSEKHIGYELKNLHTKAAAQLVDKTEHKAMGRVKAQAELKVAAEILKRDEHKAEKQVEREAVQRLKEVKLEGTTEIKQSPYDKLPFPQRVLLDMGFAPNKAYKIMGSVHLKEGD</sequence>
<evidence type="ECO:0000313" key="2">
    <source>
        <dbReference type="EMBL" id="KAF3543214.1"/>
    </source>
</evidence>
<feature type="compositionally biased region" description="Basic and acidic residues" evidence="1">
    <location>
        <begin position="117"/>
        <end position="127"/>
    </location>
</feature>
<organism evidence="2 3">
    <name type="scientific">Brassica cretica</name>
    <name type="common">Mustard</name>
    <dbReference type="NCBI Taxonomy" id="69181"/>
    <lineage>
        <taxon>Eukaryota</taxon>
        <taxon>Viridiplantae</taxon>
        <taxon>Streptophyta</taxon>
        <taxon>Embryophyta</taxon>
        <taxon>Tracheophyta</taxon>
        <taxon>Spermatophyta</taxon>
        <taxon>Magnoliopsida</taxon>
        <taxon>eudicotyledons</taxon>
        <taxon>Gunneridae</taxon>
        <taxon>Pentapetalae</taxon>
        <taxon>rosids</taxon>
        <taxon>malvids</taxon>
        <taxon>Brassicales</taxon>
        <taxon>Brassicaceae</taxon>
        <taxon>Brassiceae</taxon>
        <taxon>Brassica</taxon>
    </lineage>
</organism>
<feature type="region of interest" description="Disordered" evidence="1">
    <location>
        <begin position="1"/>
        <end position="127"/>
    </location>
</feature>
<comment type="caution">
    <text evidence="2">The sequence shown here is derived from an EMBL/GenBank/DDBJ whole genome shotgun (WGS) entry which is preliminary data.</text>
</comment>
<protein>
    <recommendedName>
        <fullName evidence="4">PUB domain-containing protein</fullName>
    </recommendedName>
</protein>
<dbReference type="Proteomes" id="UP000266723">
    <property type="component" value="Unassembled WGS sequence"/>
</dbReference>
<feature type="compositionally biased region" description="Basic and acidic residues" evidence="1">
    <location>
        <begin position="29"/>
        <end position="42"/>
    </location>
</feature>
<dbReference type="EMBL" id="QGKV02000832">
    <property type="protein sequence ID" value="KAF3543214.1"/>
    <property type="molecule type" value="Genomic_DNA"/>
</dbReference>
<feature type="compositionally biased region" description="Basic and acidic residues" evidence="1">
    <location>
        <begin position="79"/>
        <end position="88"/>
    </location>
</feature>
<feature type="compositionally biased region" description="Basic and acidic residues" evidence="1">
    <location>
        <begin position="1"/>
        <end position="15"/>
    </location>
</feature>
<proteinExistence type="predicted"/>
<gene>
    <name evidence="2" type="ORF">DY000_02004834</name>
</gene>
<evidence type="ECO:0000256" key="1">
    <source>
        <dbReference type="SAM" id="MobiDB-lite"/>
    </source>
</evidence>
<evidence type="ECO:0000313" key="3">
    <source>
        <dbReference type="Proteomes" id="UP000266723"/>
    </source>
</evidence>
<evidence type="ECO:0008006" key="4">
    <source>
        <dbReference type="Google" id="ProtNLM"/>
    </source>
</evidence>
<reference evidence="2 3" key="1">
    <citation type="journal article" date="2020" name="BMC Genomics">
        <title>Intraspecific diversification of the crop wild relative Brassica cretica Lam. using demographic model selection.</title>
        <authorList>
            <person name="Kioukis A."/>
            <person name="Michalopoulou V.A."/>
            <person name="Briers L."/>
            <person name="Pirintsos S."/>
            <person name="Studholme D.J."/>
            <person name="Pavlidis P."/>
            <person name="Sarris P.F."/>
        </authorList>
    </citation>
    <scope>NUCLEOTIDE SEQUENCE [LARGE SCALE GENOMIC DNA]</scope>
    <source>
        <strain evidence="3">cv. PFS-1207/04</strain>
    </source>
</reference>
<accession>A0ABQ7BUS7</accession>
<keyword evidence="3" id="KW-1185">Reference proteome</keyword>
<name>A0ABQ7BUS7_BRACR</name>
<feature type="region of interest" description="Disordered" evidence="1">
    <location>
        <begin position="174"/>
        <end position="216"/>
    </location>
</feature>